<dbReference type="KEGG" id="clus:A9F13_08g00198"/>
<dbReference type="EMBL" id="LYUB02000008">
    <property type="protein sequence ID" value="OVF08336.1"/>
    <property type="molecule type" value="Genomic_DNA"/>
</dbReference>
<accession>A0AA91PZQ3</accession>
<evidence type="ECO:0000256" key="6">
    <source>
        <dbReference type="RuleBase" id="RU361264"/>
    </source>
</evidence>
<dbReference type="AlphaFoldDB" id="A0AA91PZQ3"/>
<comment type="similarity">
    <text evidence="2 6">Belongs to the YIP1 family.</text>
</comment>
<feature type="transmembrane region" description="Helical" evidence="6">
    <location>
        <begin position="165"/>
        <end position="183"/>
    </location>
</feature>
<evidence type="ECO:0000256" key="4">
    <source>
        <dbReference type="ARBA" id="ARBA00022989"/>
    </source>
</evidence>
<evidence type="ECO:0000256" key="1">
    <source>
        <dbReference type="ARBA" id="ARBA00004141"/>
    </source>
</evidence>
<evidence type="ECO:0000256" key="7">
    <source>
        <dbReference type="SAM" id="MobiDB-lite"/>
    </source>
</evidence>
<keyword evidence="3 6" id="KW-0812">Transmembrane</keyword>
<dbReference type="GO" id="GO:0005802">
    <property type="term" value="C:trans-Golgi network"/>
    <property type="evidence" value="ECO:0007669"/>
    <property type="project" value="TreeGrafter"/>
</dbReference>
<dbReference type="PANTHER" id="PTHR21236">
    <property type="entry name" value="GOLGI MEMBRANE PROTEIN YIP1"/>
    <property type="match status" value="1"/>
</dbReference>
<evidence type="ECO:0000256" key="2">
    <source>
        <dbReference type="ARBA" id="ARBA00010596"/>
    </source>
</evidence>
<feature type="transmembrane region" description="Helical" evidence="6">
    <location>
        <begin position="281"/>
        <end position="299"/>
    </location>
</feature>
<name>A0AA91PZQ3_CLALS</name>
<keyword evidence="5 6" id="KW-0472">Membrane</keyword>
<feature type="domain" description="Yip1" evidence="8">
    <location>
        <begin position="159"/>
        <end position="295"/>
    </location>
</feature>
<feature type="transmembrane region" description="Helical" evidence="6">
    <location>
        <begin position="216"/>
        <end position="239"/>
    </location>
</feature>
<dbReference type="GO" id="GO:0000139">
    <property type="term" value="C:Golgi membrane"/>
    <property type="evidence" value="ECO:0007669"/>
    <property type="project" value="UniProtKB-SubCell"/>
</dbReference>
<evidence type="ECO:0000256" key="5">
    <source>
        <dbReference type="ARBA" id="ARBA00023136"/>
    </source>
</evidence>
<comment type="caution">
    <text evidence="9">The sequence shown here is derived from an EMBL/GenBank/DDBJ whole genome shotgun (WGS) entry which is preliminary data.</text>
</comment>
<gene>
    <name evidence="9" type="ORF">A9F13_08g00198</name>
</gene>
<reference evidence="9 10" key="1">
    <citation type="submission" date="2017-04" db="EMBL/GenBank/DDBJ databases">
        <title>Draft genome of the yeast Clavispora lusitaniae type strain CBS 6936.</title>
        <authorList>
            <person name="Durrens P."/>
            <person name="Klopp C."/>
            <person name="Biteau N."/>
            <person name="Fitton-Ouhabi V."/>
            <person name="Dementhon K."/>
            <person name="Accoceberry I."/>
            <person name="Sherman D.J."/>
            <person name="Noel T."/>
        </authorList>
    </citation>
    <scope>NUCLEOTIDE SEQUENCE [LARGE SCALE GENOMIC DNA]</scope>
    <source>
        <strain evidence="9 10">CBS 6936</strain>
    </source>
</reference>
<evidence type="ECO:0000313" key="10">
    <source>
        <dbReference type="Proteomes" id="UP000195602"/>
    </source>
</evidence>
<organism evidence="9 10">
    <name type="scientific">Clavispora lusitaniae</name>
    <name type="common">Candida lusitaniae</name>
    <dbReference type="NCBI Taxonomy" id="36911"/>
    <lineage>
        <taxon>Eukaryota</taxon>
        <taxon>Fungi</taxon>
        <taxon>Dikarya</taxon>
        <taxon>Ascomycota</taxon>
        <taxon>Saccharomycotina</taxon>
        <taxon>Pichiomycetes</taxon>
        <taxon>Metschnikowiaceae</taxon>
        <taxon>Clavispora</taxon>
    </lineage>
</organism>
<dbReference type="Proteomes" id="UP000195602">
    <property type="component" value="Unassembled WGS sequence"/>
</dbReference>
<comment type="subcellular location">
    <subcellularLocation>
        <location evidence="6">Golgi apparatus membrane</location>
        <topology evidence="6">Multi-pass membrane protein</topology>
    </subcellularLocation>
    <subcellularLocation>
        <location evidence="1">Membrane</location>
        <topology evidence="1">Multi-pass membrane protein</topology>
    </subcellularLocation>
</comment>
<proteinExistence type="inferred from homology"/>
<dbReference type="InterPro" id="IPR006977">
    <property type="entry name" value="Yip1_dom"/>
</dbReference>
<dbReference type="Pfam" id="PF04893">
    <property type="entry name" value="Yip1"/>
    <property type="match status" value="1"/>
</dbReference>
<dbReference type="PANTHER" id="PTHR21236:SF1">
    <property type="entry name" value="PROTEIN YIPF6"/>
    <property type="match status" value="1"/>
</dbReference>
<feature type="region of interest" description="Disordered" evidence="7">
    <location>
        <begin position="1"/>
        <end position="47"/>
    </location>
</feature>
<feature type="compositionally biased region" description="Polar residues" evidence="7">
    <location>
        <begin position="22"/>
        <end position="47"/>
    </location>
</feature>
<dbReference type="GO" id="GO:0006888">
    <property type="term" value="P:endoplasmic reticulum to Golgi vesicle-mediated transport"/>
    <property type="evidence" value="ECO:0007669"/>
    <property type="project" value="InterPro"/>
</dbReference>
<dbReference type="InterPro" id="IPR045231">
    <property type="entry name" value="Yip1/4-like"/>
</dbReference>
<evidence type="ECO:0000259" key="8">
    <source>
        <dbReference type="Pfam" id="PF04893"/>
    </source>
</evidence>
<evidence type="ECO:0000256" key="3">
    <source>
        <dbReference type="ARBA" id="ARBA00022692"/>
    </source>
</evidence>
<sequence length="300" mass="32880">MDNWQSGPSADEFIIPDEDIPNPNQTSNVPRGVTNQPQPTNSQSGFSWTPKVDLSTAFTPFITPGLPESNKVSERQYSGGDTLDEPVWHTLKRDLLQISKRLAIVIWPAQLKQLAQKHQAGLIDLASSNGIRLPASIINASRAVPEDDEEENNNSAMVPALDWDLWGPLIFSLAYSVTLGFAAPNSQTNMVFSGTFSFIWVFYLIGGLNIQLLGGTISFLSAISASGYSMFPVVVGAVVNTLAIKWRWLRLLVMSFLTTWSIYAAGMSLRCSGVLPGRVFLAMYPVALMYTVLAYLTVIT</sequence>
<protein>
    <recommendedName>
        <fullName evidence="6">Protein YIP</fullName>
    </recommendedName>
</protein>
<feature type="transmembrane region" description="Helical" evidence="6">
    <location>
        <begin position="190"/>
        <end position="210"/>
    </location>
</feature>
<evidence type="ECO:0000313" key="9">
    <source>
        <dbReference type="EMBL" id="OVF08336.1"/>
    </source>
</evidence>
<feature type="transmembrane region" description="Helical" evidence="6">
    <location>
        <begin position="251"/>
        <end position="269"/>
    </location>
</feature>
<keyword evidence="4 6" id="KW-1133">Transmembrane helix</keyword>